<dbReference type="Proteomes" id="UP000299102">
    <property type="component" value="Unassembled WGS sequence"/>
</dbReference>
<gene>
    <name evidence="2" type="ORF">EVAR_64957_1</name>
</gene>
<proteinExistence type="predicted"/>
<dbReference type="OrthoDB" id="6782199at2759"/>
<keyword evidence="3" id="KW-1185">Reference proteome</keyword>
<feature type="region of interest" description="Disordered" evidence="1">
    <location>
        <begin position="67"/>
        <end position="90"/>
    </location>
</feature>
<organism evidence="2 3">
    <name type="scientific">Eumeta variegata</name>
    <name type="common">Bagworm moth</name>
    <name type="synonym">Eumeta japonica</name>
    <dbReference type="NCBI Taxonomy" id="151549"/>
    <lineage>
        <taxon>Eukaryota</taxon>
        <taxon>Metazoa</taxon>
        <taxon>Ecdysozoa</taxon>
        <taxon>Arthropoda</taxon>
        <taxon>Hexapoda</taxon>
        <taxon>Insecta</taxon>
        <taxon>Pterygota</taxon>
        <taxon>Neoptera</taxon>
        <taxon>Endopterygota</taxon>
        <taxon>Lepidoptera</taxon>
        <taxon>Glossata</taxon>
        <taxon>Ditrysia</taxon>
        <taxon>Tineoidea</taxon>
        <taxon>Psychidae</taxon>
        <taxon>Oiketicinae</taxon>
        <taxon>Eumeta</taxon>
    </lineage>
</organism>
<reference evidence="2 3" key="1">
    <citation type="journal article" date="2019" name="Commun. Biol.">
        <title>The bagworm genome reveals a unique fibroin gene that provides high tensile strength.</title>
        <authorList>
            <person name="Kono N."/>
            <person name="Nakamura H."/>
            <person name="Ohtoshi R."/>
            <person name="Tomita M."/>
            <person name="Numata K."/>
            <person name="Arakawa K."/>
        </authorList>
    </citation>
    <scope>NUCLEOTIDE SEQUENCE [LARGE SCALE GENOMIC DNA]</scope>
</reference>
<evidence type="ECO:0000256" key="1">
    <source>
        <dbReference type="SAM" id="MobiDB-lite"/>
    </source>
</evidence>
<evidence type="ECO:0000313" key="3">
    <source>
        <dbReference type="Proteomes" id="UP000299102"/>
    </source>
</evidence>
<evidence type="ECO:0000313" key="2">
    <source>
        <dbReference type="EMBL" id="GBP88513.1"/>
    </source>
</evidence>
<dbReference type="EMBL" id="BGZK01001940">
    <property type="protein sequence ID" value="GBP88513.1"/>
    <property type="molecule type" value="Genomic_DNA"/>
</dbReference>
<feature type="compositionally biased region" description="Polar residues" evidence="1">
    <location>
        <begin position="67"/>
        <end position="89"/>
    </location>
</feature>
<name>A0A4C1ZMS2_EUMVA</name>
<comment type="caution">
    <text evidence="2">The sequence shown here is derived from an EMBL/GenBank/DDBJ whole genome shotgun (WGS) entry which is preliminary data.</text>
</comment>
<protein>
    <submittedName>
        <fullName evidence="2">Uncharacterized protein</fullName>
    </submittedName>
</protein>
<sequence>MGKTNAEYCKEYYYRKKAAKAAEKQEAGLLVERPIRKTGAERNRAYKLRKKMLAQANQSSVNEILSAPSTSNSQIMTSGPPSQPVTTERNMPRRRTLTGHKERVHHRLLQRQIRNQQKQHFHQDEAHFPEFSSDFEDNVVIKKENMMSDVTIKQELDIEPIVLQPRSKPGLCPPTGYGPKTAAERCRAYWERKKKAENKPQDAAVDDNVTAAEYMTDDGNEGEIMMNEIMKA</sequence>
<dbReference type="AlphaFoldDB" id="A0A4C1ZMS2"/>
<accession>A0A4C1ZMS2</accession>